<comment type="caution">
    <text evidence="6">The sequence shown here is derived from an EMBL/GenBank/DDBJ whole genome shotgun (WGS) entry which is preliminary data.</text>
</comment>
<dbReference type="PANTHER" id="PTHR45886">
    <property type="entry name" value="NUCLEAR HORMONE RECEPTOR FAMILY-RELATED-RELATED"/>
    <property type="match status" value="1"/>
</dbReference>
<evidence type="ECO:0000259" key="5">
    <source>
        <dbReference type="PROSITE" id="PS51843"/>
    </source>
</evidence>
<evidence type="ECO:0000313" key="6">
    <source>
        <dbReference type="EMBL" id="GMT34389.1"/>
    </source>
</evidence>
<dbReference type="PANTHER" id="PTHR45886:SF18">
    <property type="entry name" value="NR LBD DOMAIN-CONTAINING PROTEIN-RELATED"/>
    <property type="match status" value="1"/>
</dbReference>
<dbReference type="Proteomes" id="UP001432322">
    <property type="component" value="Unassembled WGS sequence"/>
</dbReference>
<evidence type="ECO:0000313" key="7">
    <source>
        <dbReference type="Proteomes" id="UP001432322"/>
    </source>
</evidence>
<dbReference type="EMBL" id="BTSY01000006">
    <property type="protein sequence ID" value="GMT34389.1"/>
    <property type="molecule type" value="Genomic_DNA"/>
</dbReference>
<organism evidence="6 7">
    <name type="scientific">Pristionchus fissidentatus</name>
    <dbReference type="NCBI Taxonomy" id="1538716"/>
    <lineage>
        <taxon>Eukaryota</taxon>
        <taxon>Metazoa</taxon>
        <taxon>Ecdysozoa</taxon>
        <taxon>Nematoda</taxon>
        <taxon>Chromadorea</taxon>
        <taxon>Rhabditida</taxon>
        <taxon>Rhabditina</taxon>
        <taxon>Diplogasteromorpha</taxon>
        <taxon>Diplogasteroidea</taxon>
        <taxon>Neodiplogasteridae</taxon>
        <taxon>Pristionchus</taxon>
    </lineage>
</organism>
<proteinExistence type="inferred from homology"/>
<evidence type="ECO:0000256" key="1">
    <source>
        <dbReference type="ARBA" id="ARBA00005993"/>
    </source>
</evidence>
<dbReference type="Pfam" id="PF00104">
    <property type="entry name" value="Hormone_recep"/>
    <property type="match status" value="1"/>
</dbReference>
<name>A0AAV5WXU5_9BILA</name>
<dbReference type="Gene3D" id="1.10.565.10">
    <property type="entry name" value="Retinoid X Receptor"/>
    <property type="match status" value="1"/>
</dbReference>
<sequence>MEGRLKWWPLADIIYSIEYIRTFSFFEELSTADQRILAVTTVQTVTNLTRAYYSVEQRSEVTVNPDGLRHNVKWETVLDLEYDCEVIMGIYRLNVSEGEFALLKAIVCTDCGYLYIKLFKAAIHPLYRIIFVQWASLVPFFTKL</sequence>
<keyword evidence="2" id="KW-0805">Transcription regulation</keyword>
<protein>
    <recommendedName>
        <fullName evidence="5">NR LBD domain-containing protein</fullName>
    </recommendedName>
</protein>
<evidence type="ECO:0000256" key="3">
    <source>
        <dbReference type="ARBA" id="ARBA00023163"/>
    </source>
</evidence>
<dbReference type="SUPFAM" id="SSF48508">
    <property type="entry name" value="Nuclear receptor ligand-binding domain"/>
    <property type="match status" value="1"/>
</dbReference>
<feature type="domain" description="NR LBD" evidence="5">
    <location>
        <begin position="1"/>
        <end position="144"/>
    </location>
</feature>
<dbReference type="AlphaFoldDB" id="A0AAV5WXU5"/>
<dbReference type="InterPro" id="IPR000536">
    <property type="entry name" value="Nucl_hrmn_rcpt_lig-bd"/>
</dbReference>
<keyword evidence="7" id="KW-1185">Reference proteome</keyword>
<gene>
    <name evidence="6" type="ORF">PFISCL1PPCAC_25686</name>
</gene>
<accession>A0AAV5WXU5</accession>
<evidence type="ECO:0000256" key="4">
    <source>
        <dbReference type="ARBA" id="ARBA00023170"/>
    </source>
</evidence>
<dbReference type="InterPro" id="IPR035500">
    <property type="entry name" value="NHR-like_dom_sf"/>
</dbReference>
<dbReference type="PROSITE" id="PS51843">
    <property type="entry name" value="NR_LBD"/>
    <property type="match status" value="1"/>
</dbReference>
<comment type="similarity">
    <text evidence="1">Belongs to the nuclear hormone receptor family.</text>
</comment>
<keyword evidence="4" id="KW-0675">Receptor</keyword>
<keyword evidence="3" id="KW-0804">Transcription</keyword>
<evidence type="ECO:0000256" key="2">
    <source>
        <dbReference type="ARBA" id="ARBA00023015"/>
    </source>
</evidence>
<reference evidence="6" key="1">
    <citation type="submission" date="2023-10" db="EMBL/GenBank/DDBJ databases">
        <title>Genome assembly of Pristionchus species.</title>
        <authorList>
            <person name="Yoshida K."/>
            <person name="Sommer R.J."/>
        </authorList>
    </citation>
    <scope>NUCLEOTIDE SEQUENCE</scope>
    <source>
        <strain evidence="6">RS5133</strain>
    </source>
</reference>